<dbReference type="FunFam" id="3.40.50.880:FF:000030">
    <property type="entry name" value="Gamma-glutamyl-gamma-aminobutyrate hydrolase PuuD"/>
    <property type="match status" value="1"/>
</dbReference>
<dbReference type="InterPro" id="IPR044668">
    <property type="entry name" value="PuuD-like"/>
</dbReference>
<comment type="similarity">
    <text evidence="1">Belongs to the peptidase C26 family.</text>
</comment>
<dbReference type="EC" id="3.5.1.94" evidence="5"/>
<dbReference type="AlphaFoldDB" id="D0KXK2"/>
<dbReference type="MEROPS" id="C26.961"/>
<name>D0KXK2_HALNC</name>
<evidence type="ECO:0000256" key="2">
    <source>
        <dbReference type="ARBA" id="ARBA00052718"/>
    </source>
</evidence>
<dbReference type="PANTHER" id="PTHR43235">
    <property type="entry name" value="GLUTAMINE AMIDOTRANSFERASE PB2B2.05-RELATED"/>
    <property type="match status" value="1"/>
</dbReference>
<protein>
    <recommendedName>
        <fullName evidence="5">gamma-glutamyl-gamma-aminobutyrate hydrolase</fullName>
        <ecNumber evidence="5">3.5.1.94</ecNumber>
    </recommendedName>
</protein>
<keyword evidence="6" id="KW-0378">Hydrolase</keyword>
<dbReference type="Proteomes" id="UP000009102">
    <property type="component" value="Chromosome"/>
</dbReference>
<proteinExistence type="inferred from homology"/>
<dbReference type="STRING" id="555778.Hneap_2381"/>
<evidence type="ECO:0000313" key="7">
    <source>
        <dbReference type="Proteomes" id="UP000009102"/>
    </source>
</evidence>
<dbReference type="HOGENOM" id="CLU_030756_0_0_6"/>
<dbReference type="PANTHER" id="PTHR43235:SF1">
    <property type="entry name" value="GLUTAMINE AMIDOTRANSFERASE PB2B2.05-RELATED"/>
    <property type="match status" value="1"/>
</dbReference>
<dbReference type="CDD" id="cd01745">
    <property type="entry name" value="GATase1_2"/>
    <property type="match status" value="1"/>
</dbReference>
<dbReference type="InterPro" id="IPR029062">
    <property type="entry name" value="Class_I_gatase-like"/>
</dbReference>
<keyword evidence="7" id="KW-1185">Reference proteome</keyword>
<sequence>MIYRSKPVVLMAADMRQIDGQTFHAVGHKYVAAVAEAAQAVPLAIPALGSNSELEALIALADGILLPGAISNVHPSHFGEDVLNPSLPLDPARDSTTLRLIDAAVTSGVPLLGICRGFQEINVAFGGSLHQAVHDTEGFADHREVDSPVAQEQYGPRHLVSTVPGGLLAEITGRSEFMVNSLHGQGIARLGSGLVAEAYAPDGLIEAIRISDAKAFALAVQWHPEWDVLNNPPYLSIFRVFGAACRERAASRSAK</sequence>
<organism evidence="6 7">
    <name type="scientific">Halothiobacillus neapolitanus (strain ATCC 23641 / DSM 15147 / CIP 104769 / NCIMB 8539 / c2)</name>
    <name type="common">Thiobacillus neapolitanus</name>
    <dbReference type="NCBI Taxonomy" id="555778"/>
    <lineage>
        <taxon>Bacteria</taxon>
        <taxon>Pseudomonadati</taxon>
        <taxon>Pseudomonadota</taxon>
        <taxon>Gammaproteobacteria</taxon>
        <taxon>Chromatiales</taxon>
        <taxon>Halothiobacillaceae</taxon>
        <taxon>Halothiobacillus</taxon>
    </lineage>
</organism>
<evidence type="ECO:0000256" key="1">
    <source>
        <dbReference type="ARBA" id="ARBA00011083"/>
    </source>
</evidence>
<gene>
    <name evidence="6" type="ordered locus">Hneap_2381</name>
</gene>
<evidence type="ECO:0000256" key="4">
    <source>
        <dbReference type="ARBA" id="ARBA00060634"/>
    </source>
</evidence>
<comment type="pathway">
    <text evidence="4">Amine and polyamine degradation; putrescine degradation; 4-aminobutanoate from putrescine: step 4/4.</text>
</comment>
<evidence type="ECO:0000256" key="5">
    <source>
        <dbReference type="ARBA" id="ARBA00066788"/>
    </source>
</evidence>
<dbReference type="EMBL" id="CP001801">
    <property type="protein sequence ID" value="ACX97190.1"/>
    <property type="molecule type" value="Genomic_DNA"/>
</dbReference>
<dbReference type="eggNOG" id="COG2071">
    <property type="taxonomic scope" value="Bacteria"/>
</dbReference>
<dbReference type="SUPFAM" id="SSF52317">
    <property type="entry name" value="Class I glutamine amidotransferase-like"/>
    <property type="match status" value="1"/>
</dbReference>
<dbReference type="GO" id="GO:0005829">
    <property type="term" value="C:cytosol"/>
    <property type="evidence" value="ECO:0007669"/>
    <property type="project" value="TreeGrafter"/>
</dbReference>
<dbReference type="KEGG" id="hna:Hneap_2381"/>
<dbReference type="PROSITE" id="PS51273">
    <property type="entry name" value="GATASE_TYPE_1"/>
    <property type="match status" value="1"/>
</dbReference>
<evidence type="ECO:0000313" key="6">
    <source>
        <dbReference type="EMBL" id="ACX97190.1"/>
    </source>
</evidence>
<comment type="function">
    <text evidence="3">Involved in the breakdown of putrescine via hydrolysis of the gamma-glutamyl linkage of gamma-glutamyl-gamma-aminobutyrate.</text>
</comment>
<dbReference type="GO" id="GO:0033969">
    <property type="term" value="F:gamma-glutamyl-gamma-aminobutyrate hydrolase activity"/>
    <property type="evidence" value="ECO:0007669"/>
    <property type="project" value="UniProtKB-EC"/>
</dbReference>
<dbReference type="InterPro" id="IPR011697">
    <property type="entry name" value="Peptidase_C26"/>
</dbReference>
<dbReference type="Pfam" id="PF07722">
    <property type="entry name" value="Peptidase_C26"/>
    <property type="match status" value="1"/>
</dbReference>
<evidence type="ECO:0000256" key="3">
    <source>
        <dbReference type="ARBA" id="ARBA00055068"/>
    </source>
</evidence>
<dbReference type="GO" id="GO:0006598">
    <property type="term" value="P:polyamine catabolic process"/>
    <property type="evidence" value="ECO:0007669"/>
    <property type="project" value="TreeGrafter"/>
</dbReference>
<accession>D0KXK2</accession>
<reference evidence="6 7" key="1">
    <citation type="submission" date="2009-10" db="EMBL/GenBank/DDBJ databases">
        <title>Complete sequence of Halothiobacillus neapolitanus c2.</title>
        <authorList>
            <consortium name="US DOE Joint Genome Institute"/>
            <person name="Lucas S."/>
            <person name="Copeland A."/>
            <person name="Lapidus A."/>
            <person name="Glavina del Rio T."/>
            <person name="Tice H."/>
            <person name="Bruce D."/>
            <person name="Goodwin L."/>
            <person name="Pitluck S."/>
            <person name="Davenport K."/>
            <person name="Brettin T."/>
            <person name="Detter J.C."/>
            <person name="Han C."/>
            <person name="Tapia R."/>
            <person name="Larimer F."/>
            <person name="Land M."/>
            <person name="Hauser L."/>
            <person name="Kyrpides N."/>
            <person name="Mikhailova N."/>
            <person name="Kerfeld C."/>
            <person name="Cannon G."/>
            <person name="Heinhort S."/>
        </authorList>
    </citation>
    <scope>NUCLEOTIDE SEQUENCE [LARGE SCALE GENOMIC DNA]</scope>
    <source>
        <strain evidence="7">ATCC 23641 / c2</strain>
    </source>
</reference>
<dbReference type="Gene3D" id="3.40.50.880">
    <property type="match status" value="1"/>
</dbReference>
<dbReference type="OrthoDB" id="9813383at2"/>
<dbReference type="RefSeq" id="WP_012825221.1">
    <property type="nucleotide sequence ID" value="NC_013422.1"/>
</dbReference>
<comment type="catalytic activity">
    <reaction evidence="2">
        <text>4-(gamma-L-glutamylamino)butanoate + H2O = 4-aminobutanoate + L-glutamate</text>
        <dbReference type="Rhea" id="RHEA:19737"/>
        <dbReference type="ChEBI" id="CHEBI:15377"/>
        <dbReference type="ChEBI" id="CHEBI:29985"/>
        <dbReference type="ChEBI" id="CHEBI:58800"/>
        <dbReference type="ChEBI" id="CHEBI:59888"/>
        <dbReference type="EC" id="3.5.1.94"/>
    </reaction>
</comment>